<dbReference type="Gene3D" id="2.130.10.10">
    <property type="entry name" value="YVTN repeat-like/Quinoprotein amine dehydrogenase"/>
    <property type="match status" value="2"/>
</dbReference>
<proteinExistence type="predicted"/>
<sequence length="1215" mass="136954">MTLGTIPLGFHPRNQSGRGNNIMAESSTAASAQRDYGFRTDMLNGDVSNLTFNNTATTNNYNTTANNNSAPSTDESAFLRALQVDPGELKTDAEKSVPGRTIDECWNWILTHSTFEKWSESRGTQLLWIHGGPGKGKTVMALGLVDELYNRSRDPHVFHFFCQNMNDKANTAISVLRGLIRGLALKQRHLVMQLLRDKYQSPEDVEKAPLKNLWVDLLDMLKNLQLESSKSVYFVVDALDECRDGEDLRDFLDWVEREKFGSCPYSVKWLFTSRFSDEFDSRIGPGRERLAINLDILKDVRDGVHKFIQQVMNGRTRRKWNKSTQEIVRGFLRKRAESTYIYVAIVWKEIRHLPEPKVLERLKRLKQGGYSDELSRAYNFMMSRLMKKDKGDGNKRRQEILRVVLLAKRPLGLEELAIVADLPEAAATPDDDDDDDDDNDQWYGDDNDHYDDHYYDDDDDADEQDDGHDDEQNDMPVITELIRQCGHFLDLRSGKVHIFHRSAKDYLMTLATTTTATGTATGTGTAAAAATENNDIGQAFWSTPVPLIHDAIVRRCIAAIRSTSEIRKFPDINSVVYRRPPDGEIKRFHDTAYPYVYWISHAIEAGGQFSEDAKATVEDFLREHFLPWVERTAYLRELSHCINPIRRLSKASNLSTGSIVSNETSEPRVLQGQSETSTKAEASLQGLLYDSFRFLLQYKDIVEHDPPQAYFLAMFFSPTRSLARQNFRERVLSSCCVRVIMNESGSAFGEHWGPYLYSINKASYDWGECRESHTGDVPLSASFFGKRPYFSKHLGFSKDGSTIFATSDRGRNILRWYTEDGRVARSFELHEEEIAVSNHGDLVASVSPENENKINVREAETNSLRCCIDIPSTVFTASFSPDGRIIAMAFIEENITHDSADYLIGLWDSISGDLRGEIRLPEMNSVPRLAFSPDGRRLAIGGNYPTSLTLYDTETQSIRLDRRFQLEEGSLLFREKDKLLEERDLHFEGLGYIESVVFSPRGSVLASLHWFKFTSLVHAMSGVSLWKHASDWESETSAQVIHLISKHDCIKAVAISPDDKTIALCFRHSIAVLGLDELFDTNLATGNAILVEGQFKRPGDYSSSVAQSLTFSPSGEFIACASSNGLISIWDGHVLSWPQSDREQQPLPPTRGLMFSPDGRLCGSSVAGGQGEGLELWDTESGSPKLSLAGRSSFVGYRRLPWGFSSDKYTPSISH</sequence>
<dbReference type="PANTHER" id="PTHR10039:SF14">
    <property type="entry name" value="NACHT DOMAIN-CONTAINING PROTEIN"/>
    <property type="match status" value="1"/>
</dbReference>
<gene>
    <name evidence="5" type="ORF">SODALDRAFT_207147</name>
</gene>
<dbReference type="Gene3D" id="3.40.50.300">
    <property type="entry name" value="P-loop containing nucleotide triphosphate hydrolases"/>
    <property type="match status" value="1"/>
</dbReference>
<dbReference type="InterPro" id="IPR015943">
    <property type="entry name" value="WD40/YVTN_repeat-like_dom_sf"/>
</dbReference>
<dbReference type="Pfam" id="PF00400">
    <property type="entry name" value="WD40"/>
    <property type="match status" value="1"/>
</dbReference>
<protein>
    <submittedName>
        <fullName evidence="5">YVTN repeat-like/Quino protein amine dehydrogenase</fullName>
    </submittedName>
</protein>
<organism evidence="5 6">
    <name type="scientific">Sodiomyces alkalinus (strain CBS 110278 / VKM F-3762 / F11)</name>
    <name type="common">Alkaliphilic filamentous fungus</name>
    <dbReference type="NCBI Taxonomy" id="1314773"/>
    <lineage>
        <taxon>Eukaryota</taxon>
        <taxon>Fungi</taxon>
        <taxon>Dikarya</taxon>
        <taxon>Ascomycota</taxon>
        <taxon>Pezizomycotina</taxon>
        <taxon>Sordariomycetes</taxon>
        <taxon>Hypocreomycetidae</taxon>
        <taxon>Glomerellales</taxon>
        <taxon>Plectosphaerellaceae</taxon>
        <taxon>Sodiomyces</taxon>
    </lineage>
</organism>
<dbReference type="SMART" id="SM00320">
    <property type="entry name" value="WD40"/>
    <property type="match status" value="3"/>
</dbReference>
<feature type="domain" description="Nephrocystin 3-like N-terminal" evidence="4">
    <location>
        <begin position="107"/>
        <end position="274"/>
    </location>
</feature>
<dbReference type="SUPFAM" id="SSF52540">
    <property type="entry name" value="P-loop containing nucleoside triphosphate hydrolases"/>
    <property type="match status" value="1"/>
</dbReference>
<feature type="compositionally biased region" description="Acidic residues" evidence="3">
    <location>
        <begin position="429"/>
        <end position="445"/>
    </location>
</feature>
<accession>A0A3N2PQJ7</accession>
<reference evidence="5 6" key="1">
    <citation type="journal article" date="2018" name="Mol. Ecol.">
        <title>The obligate alkalophilic soda-lake fungus Sodiomyces alkalinus has shifted to a protein diet.</title>
        <authorList>
            <person name="Grum-Grzhimaylo A.A."/>
            <person name="Falkoski D.L."/>
            <person name="van den Heuvel J."/>
            <person name="Valero-Jimenez C.A."/>
            <person name="Min B."/>
            <person name="Choi I.G."/>
            <person name="Lipzen A."/>
            <person name="Daum C.G."/>
            <person name="Aanen D.K."/>
            <person name="Tsang A."/>
            <person name="Henrissat B."/>
            <person name="Bilanenko E.N."/>
            <person name="de Vries R.P."/>
            <person name="van Kan J.A.L."/>
            <person name="Grigoriev I.V."/>
            <person name="Debets A.J.M."/>
        </authorList>
    </citation>
    <scope>NUCLEOTIDE SEQUENCE [LARGE SCALE GENOMIC DNA]</scope>
    <source>
        <strain evidence="5 6">F11</strain>
    </source>
</reference>
<evidence type="ECO:0000313" key="6">
    <source>
        <dbReference type="Proteomes" id="UP000272025"/>
    </source>
</evidence>
<dbReference type="Proteomes" id="UP000272025">
    <property type="component" value="Unassembled WGS sequence"/>
</dbReference>
<dbReference type="OrthoDB" id="538223at2759"/>
<keyword evidence="1" id="KW-0677">Repeat</keyword>
<evidence type="ECO:0000256" key="1">
    <source>
        <dbReference type="ARBA" id="ARBA00022737"/>
    </source>
</evidence>
<dbReference type="RefSeq" id="XP_028464597.1">
    <property type="nucleotide sequence ID" value="XM_028607249.1"/>
</dbReference>
<dbReference type="InterPro" id="IPR027417">
    <property type="entry name" value="P-loop_NTPase"/>
</dbReference>
<dbReference type="STRING" id="1314773.A0A3N2PQJ7"/>
<keyword evidence="6" id="KW-1185">Reference proteome</keyword>
<dbReference type="InterPro" id="IPR011047">
    <property type="entry name" value="Quinoprotein_ADH-like_sf"/>
</dbReference>
<keyword evidence="2" id="KW-0853">WD repeat</keyword>
<feature type="region of interest" description="Disordered" evidence="3">
    <location>
        <begin position="1"/>
        <end position="28"/>
    </location>
</feature>
<feature type="compositionally biased region" description="Polar residues" evidence="3">
    <location>
        <begin position="13"/>
        <end position="28"/>
    </location>
</feature>
<dbReference type="InterPro" id="IPR056884">
    <property type="entry name" value="NPHP3-like_N"/>
</dbReference>
<feature type="repeat" description="WD" evidence="2">
    <location>
        <begin position="1108"/>
        <end position="1131"/>
    </location>
</feature>
<evidence type="ECO:0000256" key="3">
    <source>
        <dbReference type="SAM" id="MobiDB-lite"/>
    </source>
</evidence>
<evidence type="ECO:0000259" key="4">
    <source>
        <dbReference type="Pfam" id="PF24883"/>
    </source>
</evidence>
<evidence type="ECO:0000256" key="2">
    <source>
        <dbReference type="PROSITE-ProRule" id="PRU00221"/>
    </source>
</evidence>
<evidence type="ECO:0000313" key="5">
    <source>
        <dbReference type="EMBL" id="ROT36791.1"/>
    </source>
</evidence>
<dbReference type="AlphaFoldDB" id="A0A3N2PQJ7"/>
<dbReference type="GeneID" id="39575727"/>
<dbReference type="EMBL" id="ML119058">
    <property type="protein sequence ID" value="ROT36791.1"/>
    <property type="molecule type" value="Genomic_DNA"/>
</dbReference>
<dbReference type="PANTHER" id="PTHR10039">
    <property type="entry name" value="AMELOGENIN"/>
    <property type="match status" value="1"/>
</dbReference>
<name>A0A3N2PQJ7_SODAK</name>
<dbReference type="Pfam" id="PF24883">
    <property type="entry name" value="NPHP3_N"/>
    <property type="match status" value="1"/>
</dbReference>
<feature type="compositionally biased region" description="Acidic residues" evidence="3">
    <location>
        <begin position="454"/>
        <end position="473"/>
    </location>
</feature>
<feature type="region of interest" description="Disordered" evidence="3">
    <location>
        <begin position="424"/>
        <end position="473"/>
    </location>
</feature>
<dbReference type="SUPFAM" id="SSF50998">
    <property type="entry name" value="Quinoprotein alcohol dehydrogenase-like"/>
    <property type="match status" value="1"/>
</dbReference>
<dbReference type="InterPro" id="IPR001680">
    <property type="entry name" value="WD40_rpt"/>
</dbReference>
<dbReference type="PROSITE" id="PS50082">
    <property type="entry name" value="WD_REPEATS_2"/>
    <property type="match status" value="1"/>
</dbReference>